<dbReference type="Gene3D" id="3.10.129.10">
    <property type="entry name" value="Hotdog Thioesterase"/>
    <property type="match status" value="1"/>
</dbReference>
<name>A0A2A7AT27_9FIRM</name>
<proteinExistence type="inferred from homology"/>
<evidence type="ECO:0000256" key="1">
    <source>
        <dbReference type="ARBA" id="ARBA00006500"/>
    </source>
</evidence>
<dbReference type="RefSeq" id="WP_097838731.1">
    <property type="nucleotide sequence ID" value="NZ_NMTY01000004.1"/>
</dbReference>
<gene>
    <name evidence="10" type="ORF">CGS58_01880</name>
</gene>
<evidence type="ECO:0000256" key="7">
    <source>
        <dbReference type="ARBA" id="ARBA00023160"/>
    </source>
</evidence>
<keyword evidence="7" id="KW-0275">Fatty acid biosynthesis</keyword>
<dbReference type="InterPro" id="IPR045023">
    <property type="entry name" value="FATA/B"/>
</dbReference>
<organism evidence="10 11">
    <name type="scientific">Faecalibacterium prausnitzii</name>
    <dbReference type="NCBI Taxonomy" id="853"/>
    <lineage>
        <taxon>Bacteria</taxon>
        <taxon>Bacillati</taxon>
        <taxon>Bacillota</taxon>
        <taxon>Clostridia</taxon>
        <taxon>Eubacteriales</taxon>
        <taxon>Oscillospiraceae</taxon>
        <taxon>Faecalibacterium</taxon>
    </lineage>
</organism>
<evidence type="ECO:0000256" key="3">
    <source>
        <dbReference type="ARBA" id="ARBA00022801"/>
    </source>
</evidence>
<dbReference type="Proteomes" id="UP000220005">
    <property type="component" value="Unassembled WGS sequence"/>
</dbReference>
<dbReference type="AlphaFoldDB" id="A0A2A7AT27"/>
<evidence type="ECO:0000256" key="2">
    <source>
        <dbReference type="ARBA" id="ARBA00022516"/>
    </source>
</evidence>
<dbReference type="Pfam" id="PF01643">
    <property type="entry name" value="Acyl-ACP_TE"/>
    <property type="match status" value="1"/>
</dbReference>
<dbReference type="InterPro" id="IPR029069">
    <property type="entry name" value="HotDog_dom_sf"/>
</dbReference>
<evidence type="ECO:0000313" key="11">
    <source>
        <dbReference type="Proteomes" id="UP000220005"/>
    </source>
</evidence>
<dbReference type="EMBL" id="NMTY01000004">
    <property type="protein sequence ID" value="PDX82243.1"/>
    <property type="molecule type" value="Genomic_DNA"/>
</dbReference>
<evidence type="ECO:0000259" key="8">
    <source>
        <dbReference type="Pfam" id="PF01643"/>
    </source>
</evidence>
<keyword evidence="3" id="KW-0378">Hydrolase</keyword>
<dbReference type="CDD" id="cd00586">
    <property type="entry name" value="4HBT"/>
    <property type="match status" value="1"/>
</dbReference>
<dbReference type="SUPFAM" id="SSF54637">
    <property type="entry name" value="Thioesterase/thiol ester dehydrase-isomerase"/>
    <property type="match status" value="2"/>
</dbReference>
<dbReference type="GO" id="GO:0000036">
    <property type="term" value="F:acyl carrier activity"/>
    <property type="evidence" value="ECO:0007669"/>
    <property type="project" value="TreeGrafter"/>
</dbReference>
<feature type="domain" description="Acyl-ACP thioesterase N-terminal hotdog" evidence="8">
    <location>
        <begin position="5"/>
        <end position="123"/>
    </location>
</feature>
<evidence type="ECO:0000256" key="6">
    <source>
        <dbReference type="ARBA" id="ARBA00023098"/>
    </source>
</evidence>
<dbReference type="InterPro" id="IPR049427">
    <property type="entry name" value="Acyl-ACP_TE_C"/>
</dbReference>
<comment type="caution">
    <text evidence="10">The sequence shown here is derived from an EMBL/GenBank/DDBJ whole genome shotgun (WGS) entry which is preliminary data.</text>
</comment>
<evidence type="ECO:0000313" key="10">
    <source>
        <dbReference type="EMBL" id="PDX82243.1"/>
    </source>
</evidence>
<evidence type="ECO:0000259" key="9">
    <source>
        <dbReference type="Pfam" id="PF20791"/>
    </source>
</evidence>
<keyword evidence="4" id="KW-0276">Fatty acid metabolism</keyword>
<protein>
    <submittedName>
        <fullName evidence="10">Acyl-ACP thioesterase</fullName>
    </submittedName>
</protein>
<keyword evidence="6" id="KW-0443">Lipid metabolism</keyword>
<dbReference type="GO" id="GO:0016297">
    <property type="term" value="F:fatty acyl-[ACP] hydrolase activity"/>
    <property type="evidence" value="ECO:0007669"/>
    <property type="project" value="InterPro"/>
</dbReference>
<reference evidence="10 11" key="1">
    <citation type="journal article" date="2017" name="Front. Microbiol.">
        <title>New Insights into the Diversity of the Genus Faecalibacterium.</title>
        <authorList>
            <person name="Benevides L."/>
            <person name="Burman S."/>
            <person name="Martin R."/>
            <person name="Robert V."/>
            <person name="Thomas M."/>
            <person name="Miquel S."/>
            <person name="Chain F."/>
            <person name="Sokol H."/>
            <person name="Bermudez-Humaran L.G."/>
            <person name="Morrison M."/>
            <person name="Langella P."/>
            <person name="Azevedo V.A."/>
            <person name="Chatel J.M."/>
            <person name="Soares S."/>
        </authorList>
    </citation>
    <scope>NUCLEOTIDE SEQUENCE [LARGE SCALE GENOMIC DNA]</scope>
    <source>
        <strain evidence="10 11">CNCM I 4575</strain>
    </source>
</reference>
<dbReference type="InterPro" id="IPR002864">
    <property type="entry name" value="Acyl-ACP_thioesterase_NHD"/>
</dbReference>
<comment type="similarity">
    <text evidence="1">Belongs to the acyl-ACP thioesterase family.</text>
</comment>
<feature type="domain" description="Acyl-ACP thioesterase-like C-terminal" evidence="9">
    <location>
        <begin position="153"/>
        <end position="224"/>
    </location>
</feature>
<keyword evidence="5" id="KW-0809">Transit peptide</keyword>
<sequence length="247" mass="28228">MELNHFTETFTVLNADGDFRRMLKPSALFRYVEQAAADHARAYDMDDAFFAARHTAFLVGKQAVEIYRMPTRGEKVTLDTACEPCKKGSMKRITHLRDEAGRELAMVDCRWIVVDTETERILRQPSWCTPNYENDTLEGELPQLVHKAKDLTFAGNWTARYSLCDLNGHVNNSCYLDIACDALPLEVLRKGPLRFASIKYHREIPMGAEVAVFYAPSADGWYVVGRREEHMAFECYLEFADEAAQKV</sequence>
<accession>A0A2A7AT27</accession>
<dbReference type="PANTHER" id="PTHR31727:SF6">
    <property type="entry name" value="OLEOYL-ACYL CARRIER PROTEIN THIOESTERASE 1, CHLOROPLASTIC"/>
    <property type="match status" value="1"/>
</dbReference>
<evidence type="ECO:0000256" key="4">
    <source>
        <dbReference type="ARBA" id="ARBA00022832"/>
    </source>
</evidence>
<dbReference type="PANTHER" id="PTHR31727">
    <property type="entry name" value="OLEOYL-ACYL CARRIER PROTEIN THIOESTERASE 1, CHLOROPLASTIC"/>
    <property type="match status" value="1"/>
</dbReference>
<keyword evidence="2" id="KW-0444">Lipid biosynthesis</keyword>
<evidence type="ECO:0000256" key="5">
    <source>
        <dbReference type="ARBA" id="ARBA00022946"/>
    </source>
</evidence>
<dbReference type="Pfam" id="PF20791">
    <property type="entry name" value="Acyl-ACP_TE_C"/>
    <property type="match status" value="1"/>
</dbReference>